<dbReference type="EMBL" id="CAKKNE010000003">
    <property type="protein sequence ID" value="CAH0372474.1"/>
    <property type="molecule type" value="Genomic_DNA"/>
</dbReference>
<organism evidence="1 2">
    <name type="scientific">Pelagomonas calceolata</name>
    <dbReference type="NCBI Taxonomy" id="35677"/>
    <lineage>
        <taxon>Eukaryota</taxon>
        <taxon>Sar</taxon>
        <taxon>Stramenopiles</taxon>
        <taxon>Ochrophyta</taxon>
        <taxon>Pelagophyceae</taxon>
        <taxon>Pelagomonadales</taxon>
        <taxon>Pelagomonadaceae</taxon>
        <taxon>Pelagomonas</taxon>
    </lineage>
</organism>
<proteinExistence type="predicted"/>
<gene>
    <name evidence="1" type="ORF">PECAL_3P24730</name>
</gene>
<dbReference type="Proteomes" id="UP000789595">
    <property type="component" value="Unassembled WGS sequence"/>
</dbReference>
<reference evidence="1" key="1">
    <citation type="submission" date="2021-11" db="EMBL/GenBank/DDBJ databases">
        <authorList>
            <consortium name="Genoscope - CEA"/>
            <person name="William W."/>
        </authorList>
    </citation>
    <scope>NUCLEOTIDE SEQUENCE</scope>
</reference>
<dbReference type="OrthoDB" id="436596at2759"/>
<dbReference type="AlphaFoldDB" id="A0A8J2WYB9"/>
<accession>A0A8J2WYB9</accession>
<sequence length="352" mass="38606">MRLFFVAMAAAARRHRRPNRHHTKAETCAGDCPACALPHRPKLYSVLHVDGVGTTVKYIAEHARFAREQNYAYGGAIGTLPLTPQAHGVLQRQCVAWALGTDAVVVREPAGIQRAAALADLASNQTVLWTEKHVPLAPKVDKAWLADLRRGNACRLGRARLTYARKGTVRVAAHLRRGDVDVSVQPSLRWVSDACLVDALGWVAARAGPRAEVHVFSALESHRGRGGATRCAKIKVSRRLWCARLTGRFLTQVMRGTASPEAFDVYRAHNYTVHLNGADATASVLDHWAHLASADVFLQSPTSAFAVVPAYLSRGCVLRARVIKKGLHCYALDAADEKCVRRAVERRLREIS</sequence>
<name>A0A8J2WYB9_9STRA</name>
<comment type="caution">
    <text evidence="1">The sequence shown here is derived from an EMBL/GenBank/DDBJ whole genome shotgun (WGS) entry which is preliminary data.</text>
</comment>
<keyword evidence="2" id="KW-1185">Reference proteome</keyword>
<evidence type="ECO:0000313" key="2">
    <source>
        <dbReference type="Proteomes" id="UP000789595"/>
    </source>
</evidence>
<protein>
    <submittedName>
        <fullName evidence="1">Uncharacterized protein</fullName>
    </submittedName>
</protein>
<evidence type="ECO:0000313" key="1">
    <source>
        <dbReference type="EMBL" id="CAH0372474.1"/>
    </source>
</evidence>